<feature type="compositionally biased region" description="Pro residues" evidence="1">
    <location>
        <begin position="294"/>
        <end position="303"/>
    </location>
</feature>
<comment type="caution">
    <text evidence="2">The sequence shown here is derived from an EMBL/GenBank/DDBJ whole genome shotgun (WGS) entry which is preliminary data.</text>
</comment>
<feature type="region of interest" description="Disordered" evidence="1">
    <location>
        <begin position="432"/>
        <end position="503"/>
    </location>
</feature>
<evidence type="ECO:0000313" key="2">
    <source>
        <dbReference type="EMBL" id="KAJ7354141.1"/>
    </source>
</evidence>
<feature type="region of interest" description="Disordered" evidence="1">
    <location>
        <begin position="1"/>
        <end position="22"/>
    </location>
</feature>
<gene>
    <name evidence="2" type="ORF">DFH08DRAFT_955553</name>
</gene>
<feature type="compositionally biased region" description="Acidic residues" evidence="1">
    <location>
        <begin position="466"/>
        <end position="478"/>
    </location>
</feature>
<protein>
    <submittedName>
        <fullName evidence="2">Uncharacterized protein</fullName>
    </submittedName>
</protein>
<proteinExistence type="predicted"/>
<evidence type="ECO:0000313" key="3">
    <source>
        <dbReference type="Proteomes" id="UP001218218"/>
    </source>
</evidence>
<reference evidence="2" key="1">
    <citation type="submission" date="2023-03" db="EMBL/GenBank/DDBJ databases">
        <title>Massive genome expansion in bonnet fungi (Mycena s.s.) driven by repeated elements and novel gene families across ecological guilds.</title>
        <authorList>
            <consortium name="Lawrence Berkeley National Laboratory"/>
            <person name="Harder C.B."/>
            <person name="Miyauchi S."/>
            <person name="Viragh M."/>
            <person name="Kuo A."/>
            <person name="Thoen E."/>
            <person name="Andreopoulos B."/>
            <person name="Lu D."/>
            <person name="Skrede I."/>
            <person name="Drula E."/>
            <person name="Henrissat B."/>
            <person name="Morin E."/>
            <person name="Kohler A."/>
            <person name="Barry K."/>
            <person name="LaButti K."/>
            <person name="Morin E."/>
            <person name="Salamov A."/>
            <person name="Lipzen A."/>
            <person name="Mereny Z."/>
            <person name="Hegedus B."/>
            <person name="Baldrian P."/>
            <person name="Stursova M."/>
            <person name="Weitz H."/>
            <person name="Taylor A."/>
            <person name="Grigoriev I.V."/>
            <person name="Nagy L.G."/>
            <person name="Martin F."/>
            <person name="Kauserud H."/>
        </authorList>
    </citation>
    <scope>NUCLEOTIDE SEQUENCE</scope>
    <source>
        <strain evidence="2">CBHHK002</strain>
    </source>
</reference>
<name>A0AAD7AB83_9AGAR</name>
<evidence type="ECO:0000256" key="1">
    <source>
        <dbReference type="SAM" id="MobiDB-lite"/>
    </source>
</evidence>
<sequence>MSVTTKKKNETKGKPKKRGSQSNFLGQRDAFLTAWIDEYTESSRKKTTQTLWPRIFAQYWMNFNWRLPLSNDPIRVIFVDTNSNWVAPELLKEDLTSDEEITKTTTMKNTQKQIKSWFNHRRSSLGLAGNPWAGFLNTLCRLEGAAPKHTADHQFYMRHDDFSEKVMEEFNENFAATTTKANWVAVLCKIAQKLFNAESEEVKTRIRAEATTEHEALLEEYNNAGDGVLPPASEEEREVRVETNPEVDVQVIGLNAGKTHGEDGKTFSHWDDKIYHATLQNFSKHQGNGATDAAPPPTAPAPLPDAMHVPDGATPPYSPRPALVQQSGAVVPPHATCPASAIACDDTTLPPLTLSSEVLREEREENNIFAGLLVQSPVRHAAMATGNPRSKAWRFQRMSTYELVRKNNIAKNKETIKALGLDKTFEEMQEMGRRAGKGKHKESGARGKGGCKTKHPRVDKDGGSGGDEEDYEDDEGEDSVPASKPPAQPRAQHMKPVAAKPAPKEWVLKAKALLE</sequence>
<organism evidence="2 3">
    <name type="scientific">Mycena albidolilacea</name>
    <dbReference type="NCBI Taxonomy" id="1033008"/>
    <lineage>
        <taxon>Eukaryota</taxon>
        <taxon>Fungi</taxon>
        <taxon>Dikarya</taxon>
        <taxon>Basidiomycota</taxon>
        <taxon>Agaricomycotina</taxon>
        <taxon>Agaricomycetes</taxon>
        <taxon>Agaricomycetidae</taxon>
        <taxon>Agaricales</taxon>
        <taxon>Marasmiineae</taxon>
        <taxon>Mycenaceae</taxon>
        <taxon>Mycena</taxon>
    </lineage>
</organism>
<accession>A0AAD7AB83</accession>
<keyword evidence="3" id="KW-1185">Reference proteome</keyword>
<dbReference type="Proteomes" id="UP001218218">
    <property type="component" value="Unassembled WGS sequence"/>
</dbReference>
<dbReference type="EMBL" id="JARIHO010000010">
    <property type="protein sequence ID" value="KAJ7354141.1"/>
    <property type="molecule type" value="Genomic_DNA"/>
</dbReference>
<feature type="region of interest" description="Disordered" evidence="1">
    <location>
        <begin position="284"/>
        <end position="320"/>
    </location>
</feature>
<dbReference type="AlphaFoldDB" id="A0AAD7AB83"/>